<keyword evidence="1" id="KW-1133">Transmembrane helix</keyword>
<dbReference type="AlphaFoldDB" id="A0A2T3XSR3"/>
<proteinExistence type="predicted"/>
<protein>
    <submittedName>
        <fullName evidence="2">Uncharacterized protein</fullName>
    </submittedName>
</protein>
<evidence type="ECO:0000256" key="1">
    <source>
        <dbReference type="SAM" id="Phobius"/>
    </source>
</evidence>
<accession>A0A2T3XSR3</accession>
<evidence type="ECO:0000313" key="2">
    <source>
        <dbReference type="EMBL" id="PTB19544.1"/>
    </source>
</evidence>
<sequence length="252" mass="29486">MTQAEAWEFFKQFILTGGGAAAIAYGLFKWLGQKWIEDKFSQRLEHLRQTNAKELAELKVKWDTDLQGRLKYQEREFTVIPDAWEKLADAFGLVSWLTSRTQQYADVEAMNDAELEQFLKDSELLETQKHQLRQGKGRDRADYYQHTIFFHRYQRVETAVRQFSVYANRNFLFMPETLFLKLGALSDLLYSALTTVRIGHENRDGPMVGEAAEITAAKIRPLFDEVQRDIRQLMAAHRRDQEHQQTEAEGLY</sequence>
<organism evidence="2 3">
    <name type="scientific">Trinickia symbiotica</name>
    <dbReference type="NCBI Taxonomy" id="863227"/>
    <lineage>
        <taxon>Bacteria</taxon>
        <taxon>Pseudomonadati</taxon>
        <taxon>Pseudomonadota</taxon>
        <taxon>Betaproteobacteria</taxon>
        <taxon>Burkholderiales</taxon>
        <taxon>Burkholderiaceae</taxon>
        <taxon>Trinickia</taxon>
    </lineage>
</organism>
<reference evidence="2 3" key="1">
    <citation type="submission" date="2018-03" db="EMBL/GenBank/DDBJ databases">
        <title>Whole genome analyses suggest that Burkholderia sensu lato contains two further novel genera in the rhizoxinica-symbiotica group Mycetohabitans gen. nov., and Trinickia gen. nov.: implications for the evolution of diazotrophy and nodulation in the Burkholderiaceae.</title>
        <authorList>
            <person name="Estrada De Los Santos P."/>
            <person name="Palmer M."/>
            <person name="Chavez-Ramirez B."/>
            <person name="Steenkamp E.T."/>
            <person name="Hirsch A.M."/>
            <person name="Manyaka P."/>
            <person name="Maluk M."/>
            <person name="Lafos M."/>
            <person name="Crook M."/>
            <person name="Gross E."/>
            <person name="Simon M.F."/>
            <person name="Bueno Dos Reis Junior F."/>
            <person name="Poole P.S."/>
            <person name="Venter S.N."/>
            <person name="James E.K."/>
        </authorList>
    </citation>
    <scope>NUCLEOTIDE SEQUENCE [LARGE SCALE GENOMIC DNA]</scope>
    <source>
        <strain evidence="2 3">JPY-366</strain>
    </source>
</reference>
<comment type="caution">
    <text evidence="2">The sequence shown here is derived from an EMBL/GenBank/DDBJ whole genome shotgun (WGS) entry which is preliminary data.</text>
</comment>
<gene>
    <name evidence="2" type="ORF">C9I57_17850</name>
</gene>
<evidence type="ECO:0000313" key="3">
    <source>
        <dbReference type="Proteomes" id="UP000240638"/>
    </source>
</evidence>
<dbReference type="EMBL" id="PYUC01000008">
    <property type="protein sequence ID" value="PTB19544.1"/>
    <property type="molecule type" value="Genomic_DNA"/>
</dbReference>
<keyword evidence="1" id="KW-0472">Membrane</keyword>
<keyword evidence="1" id="KW-0812">Transmembrane</keyword>
<name>A0A2T3XSR3_9BURK</name>
<feature type="transmembrane region" description="Helical" evidence="1">
    <location>
        <begin position="12"/>
        <end position="31"/>
    </location>
</feature>
<dbReference type="Proteomes" id="UP000240638">
    <property type="component" value="Unassembled WGS sequence"/>
</dbReference>
<dbReference type="RefSeq" id="WP_107151954.1">
    <property type="nucleotide sequence ID" value="NZ_PYUC01000008.1"/>
</dbReference>